<evidence type="ECO:0000313" key="2">
    <source>
        <dbReference type="Proteomes" id="UP000317713"/>
    </source>
</evidence>
<accession>A0A517I127</accession>
<dbReference type="AlphaFoldDB" id="A0A517I127"/>
<dbReference type="Proteomes" id="UP000317713">
    <property type="component" value="Chromosome"/>
</dbReference>
<gene>
    <name evidence="1" type="ORF">FPS98_00185</name>
</gene>
<name>A0A517I127_BREBE</name>
<protein>
    <submittedName>
        <fullName evidence="1">Uncharacterized protein</fullName>
    </submittedName>
</protein>
<proteinExistence type="predicted"/>
<evidence type="ECO:0000313" key="1">
    <source>
        <dbReference type="EMBL" id="QDS32526.1"/>
    </source>
</evidence>
<reference evidence="1 2" key="1">
    <citation type="submission" date="2019-07" db="EMBL/GenBank/DDBJ databases">
        <title>Characterization of Brevibacillus brevis HK544, as a potential biocontrol agent.</title>
        <authorList>
            <person name="Kim H."/>
        </authorList>
    </citation>
    <scope>NUCLEOTIDE SEQUENCE [LARGE SCALE GENOMIC DNA]</scope>
    <source>
        <strain evidence="1 2">HK544</strain>
    </source>
</reference>
<sequence>MARKEMPDESSGLNRSRREWIESTVYLRAEGFEVAGALFHLQDHEQVSENEVKKRLAKYRGGEK</sequence>
<dbReference type="RefSeq" id="WP_144612427.1">
    <property type="nucleotide sequence ID" value="NZ_CP042161.1"/>
</dbReference>
<dbReference type="EMBL" id="CP042161">
    <property type="protein sequence ID" value="QDS32526.1"/>
    <property type="molecule type" value="Genomic_DNA"/>
</dbReference>
<organism evidence="1 2">
    <name type="scientific">Brevibacillus brevis</name>
    <name type="common">Bacillus brevis</name>
    <dbReference type="NCBI Taxonomy" id="1393"/>
    <lineage>
        <taxon>Bacteria</taxon>
        <taxon>Bacillati</taxon>
        <taxon>Bacillota</taxon>
        <taxon>Bacilli</taxon>
        <taxon>Bacillales</taxon>
        <taxon>Paenibacillaceae</taxon>
        <taxon>Brevibacillus</taxon>
    </lineage>
</organism>